<dbReference type="Gene3D" id="3.10.450.50">
    <property type="match status" value="2"/>
</dbReference>
<dbReference type="InterPro" id="IPR032710">
    <property type="entry name" value="NTF2-like_dom_sf"/>
</dbReference>
<reference evidence="1 2" key="1">
    <citation type="submission" date="2020-11" db="EMBL/GenBank/DDBJ databases">
        <title>Winogradskyella marina sp. nov., isolated from marine sediment.</title>
        <authorList>
            <person name="Bo J."/>
            <person name="Wang S."/>
            <person name="Song X."/>
            <person name="Du Z."/>
        </authorList>
    </citation>
    <scope>NUCLEOTIDE SEQUENCE [LARGE SCALE GENOMIC DNA]</scope>
    <source>
        <strain evidence="1 2">F6397</strain>
    </source>
</reference>
<protein>
    <submittedName>
        <fullName evidence="1">Steroid delta-isomerase</fullName>
    </submittedName>
</protein>
<gene>
    <name evidence="1" type="ORF">ITJ86_05605</name>
</gene>
<dbReference type="EMBL" id="JADOET010000003">
    <property type="protein sequence ID" value="MBF8149362.1"/>
    <property type="molecule type" value="Genomic_DNA"/>
</dbReference>
<organism evidence="1 2">
    <name type="scientific">Winogradskyella marina</name>
    <dbReference type="NCBI Taxonomy" id="2785530"/>
    <lineage>
        <taxon>Bacteria</taxon>
        <taxon>Pseudomonadati</taxon>
        <taxon>Bacteroidota</taxon>
        <taxon>Flavobacteriia</taxon>
        <taxon>Flavobacteriales</taxon>
        <taxon>Flavobacteriaceae</taxon>
        <taxon>Winogradskyella</taxon>
    </lineage>
</organism>
<accession>A0ABS0EFY4</accession>
<dbReference type="InterPro" id="IPR011042">
    <property type="entry name" value="6-blade_b-propeller_TolB-like"/>
</dbReference>
<dbReference type="Proteomes" id="UP000611215">
    <property type="component" value="Unassembled WGS sequence"/>
</dbReference>
<evidence type="ECO:0000313" key="2">
    <source>
        <dbReference type="Proteomes" id="UP000611215"/>
    </source>
</evidence>
<sequence length="524" mass="59900">MRYLLISICFIPFLSFSQSNTEIFLFDINTKHSKIEISNGKNLSNNKGYDNQPSFVDDQSILFASTKNEQTDILKYNTLDFSKTWISSTEGGEYTPLQMPNKNGVSAVRLDKDGKQRLYAYDMITGESTELIKDVVVAYYTWFNESIIVSAVIENDDLNLYVHDIKNGTNKKYASKVGRSFHKIPNANLVSFISKSNSNLWQIKSLNPLTGEIKLIANTVKGVEDICWLNSKTLLSSKGSVLYKLTLQKDYNWKKVKDVSDDGIENITRLAVNSKGSKLLLAGDVAEDYSLLSIMDSKLQLIEDHAAQIVDKHIDPFNNRNLKEFSNAFNINVIVKSFPAEIMYYGRDNLIEHYKLFYENNEKSSVKVVNRMTLKNVVIDEELVTLNNTTKRQVTIYETDDDEITTMTFIENSKLKKKQEVLINEQIEMYNKKDVKPYGRTFSTDVKVYNFPHELSIDGRPALRDQYISLVETTPNLYAEIVNRIIIGNKVIDKIKTTINDTIEYTVAIYEIENGLISAVTYIK</sequence>
<keyword evidence="2" id="KW-1185">Reference proteome</keyword>
<dbReference type="SUPFAM" id="SSF69304">
    <property type="entry name" value="Tricorn protease N-terminal domain"/>
    <property type="match status" value="1"/>
</dbReference>
<name>A0ABS0EFY4_9FLAO</name>
<dbReference type="SUPFAM" id="SSF54427">
    <property type="entry name" value="NTF2-like"/>
    <property type="match status" value="2"/>
</dbReference>
<dbReference type="RefSeq" id="WP_195870639.1">
    <property type="nucleotide sequence ID" value="NZ_JADOET010000003.1"/>
</dbReference>
<dbReference type="Gene3D" id="2.120.10.30">
    <property type="entry name" value="TolB, C-terminal domain"/>
    <property type="match status" value="1"/>
</dbReference>
<evidence type="ECO:0000313" key="1">
    <source>
        <dbReference type="EMBL" id="MBF8149362.1"/>
    </source>
</evidence>
<proteinExistence type="predicted"/>
<comment type="caution">
    <text evidence="1">The sequence shown here is derived from an EMBL/GenBank/DDBJ whole genome shotgun (WGS) entry which is preliminary data.</text>
</comment>